<evidence type="ECO:0000259" key="1">
    <source>
        <dbReference type="Pfam" id="PF00646"/>
    </source>
</evidence>
<accession>A0A6D2KMU2</accession>
<dbReference type="OrthoDB" id="612216at2759"/>
<dbReference type="Gene3D" id="1.20.1280.50">
    <property type="match status" value="1"/>
</dbReference>
<protein>
    <recommendedName>
        <fullName evidence="1">F-box domain-containing protein</fullName>
    </recommendedName>
</protein>
<dbReference type="PANTHER" id="PTHR32212:SF464">
    <property type="entry name" value="FBD DOMAIN-CONTAINING PROTEIN"/>
    <property type="match status" value="1"/>
</dbReference>
<evidence type="ECO:0000313" key="3">
    <source>
        <dbReference type="Proteomes" id="UP000467841"/>
    </source>
</evidence>
<dbReference type="Pfam" id="PF00646">
    <property type="entry name" value="F-box"/>
    <property type="match status" value="1"/>
</dbReference>
<sequence length="217" mass="25496">MGNIVSCPKKSRSGLVEEDEVGISRKEDRISLLPESLKRHILSFLTTQETVRTSVLSSTWRYLWKYVPRFELFSSHKLNDEVYVDFIDKFLNFQSESDLHEFDLCIDLDNTKKDASLYEPCLGKLIKRKIRRFRVECFRNTDISLTLPVYEALVSLMLFGVNLNDFGSLSFPCLKIMHLQHVTFPEPIVLDTPRLEEVIVRFNTNREYNEDYEEVSR</sequence>
<dbReference type="SUPFAM" id="SSF81383">
    <property type="entry name" value="F-box domain"/>
    <property type="match status" value="1"/>
</dbReference>
<organism evidence="2 3">
    <name type="scientific">Microthlaspi erraticum</name>
    <dbReference type="NCBI Taxonomy" id="1685480"/>
    <lineage>
        <taxon>Eukaryota</taxon>
        <taxon>Viridiplantae</taxon>
        <taxon>Streptophyta</taxon>
        <taxon>Embryophyta</taxon>
        <taxon>Tracheophyta</taxon>
        <taxon>Spermatophyta</taxon>
        <taxon>Magnoliopsida</taxon>
        <taxon>eudicotyledons</taxon>
        <taxon>Gunneridae</taxon>
        <taxon>Pentapetalae</taxon>
        <taxon>rosids</taxon>
        <taxon>malvids</taxon>
        <taxon>Brassicales</taxon>
        <taxon>Brassicaceae</taxon>
        <taxon>Coluteocarpeae</taxon>
        <taxon>Microthlaspi</taxon>
    </lineage>
</organism>
<dbReference type="InterPro" id="IPR053781">
    <property type="entry name" value="F-box_AtFBL13-like"/>
</dbReference>
<dbReference type="InterPro" id="IPR001810">
    <property type="entry name" value="F-box_dom"/>
</dbReference>
<dbReference type="CDD" id="cd22160">
    <property type="entry name" value="F-box_AtFBL13-like"/>
    <property type="match status" value="1"/>
</dbReference>
<dbReference type="Proteomes" id="UP000467841">
    <property type="component" value="Unassembled WGS sequence"/>
</dbReference>
<reference evidence="2" key="1">
    <citation type="submission" date="2020-01" db="EMBL/GenBank/DDBJ databases">
        <authorList>
            <person name="Mishra B."/>
        </authorList>
    </citation>
    <scope>NUCLEOTIDE SEQUENCE [LARGE SCALE GENOMIC DNA]</scope>
</reference>
<dbReference type="PANTHER" id="PTHR32212">
    <property type="entry name" value="CYCLIN-LIKE F-BOX"/>
    <property type="match status" value="1"/>
</dbReference>
<comment type="caution">
    <text evidence="2">The sequence shown here is derived from an EMBL/GenBank/DDBJ whole genome shotgun (WGS) entry which is preliminary data.</text>
</comment>
<gene>
    <name evidence="2" type="ORF">MERR_LOCUS41631</name>
</gene>
<evidence type="ECO:0000313" key="2">
    <source>
        <dbReference type="EMBL" id="CAA7054395.1"/>
    </source>
</evidence>
<name>A0A6D2KMU2_9BRAS</name>
<dbReference type="InterPro" id="IPR036047">
    <property type="entry name" value="F-box-like_dom_sf"/>
</dbReference>
<dbReference type="EMBL" id="CACVBM020001573">
    <property type="protein sequence ID" value="CAA7054395.1"/>
    <property type="molecule type" value="Genomic_DNA"/>
</dbReference>
<feature type="domain" description="F-box" evidence="1">
    <location>
        <begin position="30"/>
        <end position="70"/>
    </location>
</feature>
<proteinExistence type="predicted"/>
<dbReference type="AlphaFoldDB" id="A0A6D2KMU2"/>
<keyword evidence="3" id="KW-1185">Reference proteome</keyword>